<accession>A0A9Q1KLU0</accession>
<dbReference type="Proteomes" id="UP001153076">
    <property type="component" value="Unassembled WGS sequence"/>
</dbReference>
<organism evidence="2 3">
    <name type="scientific">Carnegiea gigantea</name>
    <dbReference type="NCBI Taxonomy" id="171969"/>
    <lineage>
        <taxon>Eukaryota</taxon>
        <taxon>Viridiplantae</taxon>
        <taxon>Streptophyta</taxon>
        <taxon>Embryophyta</taxon>
        <taxon>Tracheophyta</taxon>
        <taxon>Spermatophyta</taxon>
        <taxon>Magnoliopsida</taxon>
        <taxon>eudicotyledons</taxon>
        <taxon>Gunneridae</taxon>
        <taxon>Pentapetalae</taxon>
        <taxon>Caryophyllales</taxon>
        <taxon>Cactineae</taxon>
        <taxon>Cactaceae</taxon>
        <taxon>Cactoideae</taxon>
        <taxon>Echinocereeae</taxon>
        <taxon>Carnegiea</taxon>
    </lineage>
</organism>
<name>A0A9Q1KLU0_9CARY</name>
<feature type="region of interest" description="Disordered" evidence="1">
    <location>
        <begin position="65"/>
        <end position="99"/>
    </location>
</feature>
<reference evidence="2" key="1">
    <citation type="submission" date="2022-04" db="EMBL/GenBank/DDBJ databases">
        <title>Carnegiea gigantea Genome sequencing and assembly v2.</title>
        <authorList>
            <person name="Copetti D."/>
            <person name="Sanderson M.J."/>
            <person name="Burquez A."/>
            <person name="Wojciechowski M.F."/>
        </authorList>
    </citation>
    <scope>NUCLEOTIDE SEQUENCE</scope>
    <source>
        <strain evidence="2">SGP5-SGP5p</strain>
        <tissue evidence="2">Aerial part</tissue>
    </source>
</reference>
<evidence type="ECO:0000256" key="1">
    <source>
        <dbReference type="SAM" id="MobiDB-lite"/>
    </source>
</evidence>
<gene>
    <name evidence="2" type="ORF">Cgig2_009838</name>
</gene>
<feature type="region of interest" description="Disordered" evidence="1">
    <location>
        <begin position="123"/>
        <end position="155"/>
    </location>
</feature>
<dbReference type="AlphaFoldDB" id="A0A9Q1KLU0"/>
<keyword evidence="3" id="KW-1185">Reference proteome</keyword>
<protein>
    <submittedName>
        <fullName evidence="2">Uncharacterized protein</fullName>
    </submittedName>
</protein>
<feature type="compositionally biased region" description="Basic and acidic residues" evidence="1">
    <location>
        <begin position="77"/>
        <end position="88"/>
    </location>
</feature>
<proteinExistence type="predicted"/>
<evidence type="ECO:0000313" key="3">
    <source>
        <dbReference type="Proteomes" id="UP001153076"/>
    </source>
</evidence>
<evidence type="ECO:0000313" key="2">
    <source>
        <dbReference type="EMBL" id="KAJ8445909.1"/>
    </source>
</evidence>
<dbReference type="EMBL" id="JAKOGI010000068">
    <property type="protein sequence ID" value="KAJ8445909.1"/>
    <property type="molecule type" value="Genomic_DNA"/>
</dbReference>
<feature type="compositionally biased region" description="Basic and acidic residues" evidence="1">
    <location>
        <begin position="129"/>
        <end position="155"/>
    </location>
</feature>
<sequence length="155" mass="17863">MLYDLMVEYQRNNDKEQGKSREREIRAKRVKEKRERWEVEEEGLGWLSLGLVQREKATVEKLMRAEGRGRRRRRGRLSTEARSVDTNKGRMTYAEGGGTEDQFEVSEMELRSGWKRMHFVGSLEASGRTSEESDPEYRSGNEGGSKHSGSESSAK</sequence>
<comment type="caution">
    <text evidence="2">The sequence shown here is derived from an EMBL/GenBank/DDBJ whole genome shotgun (WGS) entry which is preliminary data.</text>
</comment>